<reference evidence="1 2" key="1">
    <citation type="submission" date="2023-02" db="EMBL/GenBank/DDBJ databases">
        <title>LHISI_Scaffold_Assembly.</title>
        <authorList>
            <person name="Stuart O.P."/>
            <person name="Cleave R."/>
            <person name="Magrath M.J.L."/>
            <person name="Mikheyev A.S."/>
        </authorList>
    </citation>
    <scope>NUCLEOTIDE SEQUENCE [LARGE SCALE GENOMIC DNA]</scope>
    <source>
        <strain evidence="1">Daus_M_001</strain>
        <tissue evidence="1">Leg muscle</tissue>
    </source>
</reference>
<evidence type="ECO:0000313" key="2">
    <source>
        <dbReference type="Proteomes" id="UP001159363"/>
    </source>
</evidence>
<protein>
    <submittedName>
        <fullName evidence="1">Uncharacterized protein</fullName>
    </submittedName>
</protein>
<name>A0ABQ9GAK6_9NEOP</name>
<accession>A0ABQ9GAK6</accession>
<proteinExistence type="predicted"/>
<sequence>MGESALRRHVKSKKHDAKLQKLPSVTRMLLQDHVLKEHNKTLLNIDSCGLHAVHSAFKTGCSATYWLGYS</sequence>
<comment type="caution">
    <text evidence="1">The sequence shown here is derived from an EMBL/GenBank/DDBJ whole genome shotgun (WGS) entry which is preliminary data.</text>
</comment>
<dbReference type="Proteomes" id="UP001159363">
    <property type="component" value="Chromosome 13"/>
</dbReference>
<gene>
    <name evidence="1" type="ORF">PR048_030762</name>
</gene>
<organism evidence="1 2">
    <name type="scientific">Dryococelus australis</name>
    <dbReference type="NCBI Taxonomy" id="614101"/>
    <lineage>
        <taxon>Eukaryota</taxon>
        <taxon>Metazoa</taxon>
        <taxon>Ecdysozoa</taxon>
        <taxon>Arthropoda</taxon>
        <taxon>Hexapoda</taxon>
        <taxon>Insecta</taxon>
        <taxon>Pterygota</taxon>
        <taxon>Neoptera</taxon>
        <taxon>Polyneoptera</taxon>
        <taxon>Phasmatodea</taxon>
        <taxon>Verophasmatodea</taxon>
        <taxon>Anareolatae</taxon>
        <taxon>Phasmatidae</taxon>
        <taxon>Eurycanthinae</taxon>
        <taxon>Dryococelus</taxon>
    </lineage>
</organism>
<keyword evidence="2" id="KW-1185">Reference proteome</keyword>
<evidence type="ECO:0000313" key="1">
    <source>
        <dbReference type="EMBL" id="KAJ8869192.1"/>
    </source>
</evidence>
<dbReference type="EMBL" id="JARBHB010000014">
    <property type="protein sequence ID" value="KAJ8869192.1"/>
    <property type="molecule type" value="Genomic_DNA"/>
</dbReference>